<keyword evidence="3" id="KW-0813">Transport</keyword>
<dbReference type="InterPro" id="IPR013563">
    <property type="entry name" value="Oligopep_ABC_C"/>
</dbReference>
<sequence length="539" mass="57744">MSLALEDIAVPDTSPAALLSVEGLVVGAGAFAAVDGVSFAIAPGEILALVGESGSGKTATGRAILGLLPPGLSRTAGAIRLEGEDLTTVSADRLRQLRGGAIGMVFQEPMVSLNPALTIGAQLGEALALHSTLSPEAQREAALTMLRRVRIADPEGCLRAYPHEFSGGMRQRIMLAAVMLPRPRLLIADEPTTALDNLAQAEILDLMVELARDNGTAVLLVTHNLGLVSRYADRALVMRHGRVVEEGPARALLSDPREDYTRLLVAAMPQRLPRPPRAPGEVLLEARGLEVEYPGRARLFRRLPGKRAVAGVDLAIQRGETVALVGGSGSGKTTLGRAMLRLVQPTGGRLLFRGQDVTMGRGAALRDFRLACQIVFQDPYSSLDPRQSVGEIVAEPLRHERGLGAAERAARVAETFEAVGLPGMDRRFPHQLSGGQRQRVAIARAIVRRPELVVADEPVSALDMTVQKQVLTLIRRLQAERGFACLFISHDLGAVGEVADRVLVMENGRIVEQGTRDAIFDAPRHPYTRALLDATPRLA</sequence>
<organism evidence="7 8">
    <name type="scientific">Roseomonas gilardii</name>
    <dbReference type="NCBI Taxonomy" id="257708"/>
    <lineage>
        <taxon>Bacteria</taxon>
        <taxon>Pseudomonadati</taxon>
        <taxon>Pseudomonadota</taxon>
        <taxon>Alphaproteobacteria</taxon>
        <taxon>Acetobacterales</taxon>
        <taxon>Roseomonadaceae</taxon>
        <taxon>Roseomonas</taxon>
    </lineage>
</organism>
<dbReference type="PANTHER" id="PTHR43776:SF7">
    <property type="entry name" value="D,D-DIPEPTIDE TRANSPORT ATP-BINDING PROTEIN DDPF-RELATED"/>
    <property type="match status" value="1"/>
</dbReference>
<evidence type="ECO:0000256" key="5">
    <source>
        <dbReference type="ARBA" id="ARBA00022840"/>
    </source>
</evidence>
<gene>
    <name evidence="7" type="ORF">RQ831_19260</name>
</gene>
<dbReference type="NCBIfam" id="NF008453">
    <property type="entry name" value="PRK11308.1"/>
    <property type="match status" value="2"/>
</dbReference>
<dbReference type="Gene3D" id="3.40.50.300">
    <property type="entry name" value="P-loop containing nucleotide triphosphate hydrolases"/>
    <property type="match status" value="2"/>
</dbReference>
<evidence type="ECO:0000256" key="1">
    <source>
        <dbReference type="ARBA" id="ARBA00004417"/>
    </source>
</evidence>
<reference evidence="7 8" key="1">
    <citation type="journal article" date="2019" name="Microb. Pathog.">
        <title>Comparison of VITEK 2, MALDI-TOF MS, 16S rRNA gene sequencing, and whole-genome sequencing for identification of Roseomonas mucosa.</title>
        <authorList>
            <person name="Rudolph W.W."/>
            <person name="Gunzer F."/>
            <person name="Trauth M."/>
            <person name="Bunk B."/>
            <person name="Bigge R."/>
            <person name="Schrottner P."/>
        </authorList>
    </citation>
    <scope>NUCLEOTIDE SEQUENCE [LARGE SCALE GENOMIC DNA]</scope>
    <source>
        <strain evidence="7 8">DSM 103800</strain>
    </source>
</reference>
<dbReference type="SUPFAM" id="SSF52540">
    <property type="entry name" value="P-loop containing nucleoside triphosphate hydrolases"/>
    <property type="match status" value="2"/>
</dbReference>
<keyword evidence="5 7" id="KW-0067">ATP-binding</keyword>
<comment type="similarity">
    <text evidence="2">Belongs to the ABC transporter superfamily.</text>
</comment>
<dbReference type="PANTHER" id="PTHR43776">
    <property type="entry name" value="TRANSPORT ATP-BINDING PROTEIN"/>
    <property type="match status" value="1"/>
</dbReference>
<dbReference type="InterPro" id="IPR027417">
    <property type="entry name" value="P-loop_NTPase"/>
</dbReference>
<dbReference type="PROSITE" id="PS50893">
    <property type="entry name" value="ABC_TRANSPORTER_2"/>
    <property type="match status" value="2"/>
</dbReference>
<dbReference type="CDD" id="cd03257">
    <property type="entry name" value="ABC_NikE_OppD_transporters"/>
    <property type="match status" value="2"/>
</dbReference>
<dbReference type="GO" id="GO:0005524">
    <property type="term" value="F:ATP binding"/>
    <property type="evidence" value="ECO:0007669"/>
    <property type="project" value="UniProtKB-KW"/>
</dbReference>
<dbReference type="InterPro" id="IPR050319">
    <property type="entry name" value="ABC_transp_ATP-bind"/>
</dbReference>
<feature type="domain" description="ABC transporter" evidence="6">
    <location>
        <begin position="289"/>
        <end position="532"/>
    </location>
</feature>
<feature type="domain" description="ABC transporter" evidence="6">
    <location>
        <begin position="19"/>
        <end position="265"/>
    </location>
</feature>
<dbReference type="RefSeq" id="WP_314284416.1">
    <property type="nucleotide sequence ID" value="NZ_JAVVDO010000046.1"/>
</dbReference>
<evidence type="ECO:0000256" key="4">
    <source>
        <dbReference type="ARBA" id="ARBA00022741"/>
    </source>
</evidence>
<keyword evidence="8" id="KW-1185">Reference proteome</keyword>
<dbReference type="EMBL" id="JAVVDO010000046">
    <property type="protein sequence ID" value="MDT8333195.1"/>
    <property type="molecule type" value="Genomic_DNA"/>
</dbReference>
<name>A0ABU3MKE7_9PROT</name>
<dbReference type="Pfam" id="PF00005">
    <property type="entry name" value="ABC_tran"/>
    <property type="match status" value="2"/>
</dbReference>
<proteinExistence type="inferred from homology"/>
<dbReference type="InterPro" id="IPR003593">
    <property type="entry name" value="AAA+_ATPase"/>
</dbReference>
<dbReference type="SMART" id="SM00382">
    <property type="entry name" value="AAA"/>
    <property type="match status" value="2"/>
</dbReference>
<evidence type="ECO:0000313" key="8">
    <source>
        <dbReference type="Proteomes" id="UP001258945"/>
    </source>
</evidence>
<evidence type="ECO:0000259" key="6">
    <source>
        <dbReference type="PROSITE" id="PS50893"/>
    </source>
</evidence>
<evidence type="ECO:0000256" key="3">
    <source>
        <dbReference type="ARBA" id="ARBA00022448"/>
    </source>
</evidence>
<protein>
    <submittedName>
        <fullName evidence="7">ABC transporter ATP-binding protein</fullName>
    </submittedName>
</protein>
<dbReference type="InterPro" id="IPR017871">
    <property type="entry name" value="ABC_transporter-like_CS"/>
</dbReference>
<evidence type="ECO:0000313" key="7">
    <source>
        <dbReference type="EMBL" id="MDT8333195.1"/>
    </source>
</evidence>
<comment type="subcellular location">
    <subcellularLocation>
        <location evidence="1">Cell inner membrane</location>
        <topology evidence="1">Peripheral membrane protein</topology>
    </subcellularLocation>
</comment>
<dbReference type="PROSITE" id="PS00211">
    <property type="entry name" value="ABC_TRANSPORTER_1"/>
    <property type="match status" value="2"/>
</dbReference>
<comment type="caution">
    <text evidence="7">The sequence shown here is derived from an EMBL/GenBank/DDBJ whole genome shotgun (WGS) entry which is preliminary data.</text>
</comment>
<dbReference type="Pfam" id="PF08352">
    <property type="entry name" value="oligo_HPY"/>
    <property type="match status" value="2"/>
</dbReference>
<keyword evidence="4" id="KW-0547">Nucleotide-binding</keyword>
<accession>A0ABU3MKE7</accession>
<evidence type="ECO:0000256" key="2">
    <source>
        <dbReference type="ARBA" id="ARBA00005417"/>
    </source>
</evidence>
<dbReference type="NCBIfam" id="NF007739">
    <property type="entry name" value="PRK10419.1"/>
    <property type="match status" value="2"/>
</dbReference>
<dbReference type="Proteomes" id="UP001258945">
    <property type="component" value="Unassembled WGS sequence"/>
</dbReference>
<dbReference type="InterPro" id="IPR003439">
    <property type="entry name" value="ABC_transporter-like_ATP-bd"/>
</dbReference>